<dbReference type="SMART" id="SM00338">
    <property type="entry name" value="BRLZ"/>
    <property type="match status" value="1"/>
</dbReference>
<dbReference type="GO" id="GO:0003677">
    <property type="term" value="F:DNA binding"/>
    <property type="evidence" value="ECO:0007669"/>
    <property type="project" value="UniProtKB-KW"/>
</dbReference>
<keyword evidence="11" id="KW-1185">Reference proteome</keyword>
<keyword evidence="7" id="KW-0539">Nucleus</keyword>
<reference evidence="10 11" key="1">
    <citation type="submission" date="2017-04" db="EMBL/GenBank/DDBJ databases">
        <title>Genome sequencing of [Candida] sorbophila.</title>
        <authorList>
            <person name="Ahn J.O."/>
        </authorList>
    </citation>
    <scope>NUCLEOTIDE SEQUENCE [LARGE SCALE GENOMIC DNA]</scope>
    <source>
        <strain evidence="10 11">DS02</strain>
    </source>
</reference>
<dbReference type="PANTHER" id="PTHR46714">
    <property type="entry name" value="TRANSCRIPTIONAL ACTIVATOR HAC1"/>
    <property type="match status" value="1"/>
</dbReference>
<dbReference type="GeneID" id="36516881"/>
<dbReference type="InterPro" id="IPR046347">
    <property type="entry name" value="bZIP_sf"/>
</dbReference>
<evidence type="ECO:0000313" key="11">
    <source>
        <dbReference type="Proteomes" id="UP000238350"/>
    </source>
</evidence>
<dbReference type="STRING" id="45607.A0A2T0FKJ2"/>
<gene>
    <name evidence="10" type="ORF">B9G98_03133</name>
</gene>
<dbReference type="PANTHER" id="PTHR46714:SF6">
    <property type="entry name" value="TRANSCRIPTIONAL ACTIVATOR HAC1"/>
    <property type="match status" value="1"/>
</dbReference>
<evidence type="ECO:0000256" key="7">
    <source>
        <dbReference type="ARBA" id="ARBA00023242"/>
    </source>
</evidence>
<dbReference type="PROSITE" id="PS50217">
    <property type="entry name" value="BZIP"/>
    <property type="match status" value="1"/>
</dbReference>
<comment type="subcellular location">
    <subcellularLocation>
        <location evidence="1">Nucleus</location>
    </subcellularLocation>
</comment>
<keyword evidence="4" id="KW-0238">DNA-binding</keyword>
<keyword evidence="6" id="KW-0834">Unfolded protein response</keyword>
<keyword evidence="3" id="KW-0805">Transcription regulation</keyword>
<dbReference type="InterPro" id="IPR004827">
    <property type="entry name" value="bZIP"/>
</dbReference>
<feature type="region of interest" description="Disordered" evidence="8">
    <location>
        <begin position="1"/>
        <end position="92"/>
    </location>
</feature>
<protein>
    <submittedName>
        <fullName evidence="10">Transcriptional activator HAC1</fullName>
    </submittedName>
</protein>
<sequence length="347" mass="37331">MQNSHESKPAALDEASGAVTVTTETSGGEEESYSGCPSPAESINELENGGVQITTTVGNGSNKRTQVMTMPLPPGTLPPRKRARTKDEKEQRRIERIMRNRQAAHASREKKRKHVEDLENRCKDLTSRSQELEDKLKQTQRCQMQTQEQFCILRSQLEQLEAAVQLAKTSGDLSVLDTLPTEVSGSSTSLTTALPLAGSDVAVTDVKEECASPEALQLGLSAPSLSHSASNSPAVFDDELADFDGLDLSFNAGSQPNHLPFELVGDIASLDNSSKAHHPAAMMSLPLASQREHGVSSIDELLKDASARAATSDPDATVLPSANFGVSGDFTLFNEIDFTDFSMNNFA</sequence>
<dbReference type="InterPro" id="IPR044280">
    <property type="entry name" value="Hac1/HY5"/>
</dbReference>
<evidence type="ECO:0000256" key="3">
    <source>
        <dbReference type="ARBA" id="ARBA00023015"/>
    </source>
</evidence>
<dbReference type="AlphaFoldDB" id="A0A2T0FKJ2"/>
<evidence type="ECO:0000256" key="5">
    <source>
        <dbReference type="ARBA" id="ARBA00023163"/>
    </source>
</evidence>
<name>A0A2T0FKJ2_9ASCO</name>
<evidence type="ECO:0000256" key="4">
    <source>
        <dbReference type="ARBA" id="ARBA00023125"/>
    </source>
</evidence>
<dbReference type="GO" id="GO:0045944">
    <property type="term" value="P:positive regulation of transcription by RNA polymerase II"/>
    <property type="evidence" value="ECO:0007669"/>
    <property type="project" value="InterPro"/>
</dbReference>
<organism evidence="10 11">
    <name type="scientific">Wickerhamiella sorbophila</name>
    <dbReference type="NCBI Taxonomy" id="45607"/>
    <lineage>
        <taxon>Eukaryota</taxon>
        <taxon>Fungi</taxon>
        <taxon>Dikarya</taxon>
        <taxon>Ascomycota</taxon>
        <taxon>Saccharomycotina</taxon>
        <taxon>Dipodascomycetes</taxon>
        <taxon>Dipodascales</taxon>
        <taxon>Trichomonascaceae</taxon>
        <taxon>Wickerhamiella</taxon>
    </lineage>
</organism>
<evidence type="ECO:0000313" key="10">
    <source>
        <dbReference type="EMBL" id="PRT55513.1"/>
    </source>
</evidence>
<proteinExistence type="inferred from homology"/>
<evidence type="ECO:0000256" key="2">
    <source>
        <dbReference type="ARBA" id="ARBA00007163"/>
    </source>
</evidence>
<dbReference type="RefSeq" id="XP_024665458.1">
    <property type="nucleotide sequence ID" value="XM_024809690.1"/>
</dbReference>
<comment type="caution">
    <text evidence="10">The sequence shown here is derived from an EMBL/GenBank/DDBJ whole genome shotgun (WGS) entry which is preliminary data.</text>
</comment>
<dbReference type="Gene3D" id="1.20.5.170">
    <property type="match status" value="1"/>
</dbReference>
<accession>A0A2T0FKJ2</accession>
<comment type="similarity">
    <text evidence="2">Belongs to the bZIP family.</text>
</comment>
<feature type="domain" description="BZIP" evidence="9">
    <location>
        <begin position="90"/>
        <end position="141"/>
    </location>
</feature>
<evidence type="ECO:0000256" key="1">
    <source>
        <dbReference type="ARBA" id="ARBA00004123"/>
    </source>
</evidence>
<evidence type="ECO:0000256" key="8">
    <source>
        <dbReference type="SAM" id="MobiDB-lite"/>
    </source>
</evidence>
<dbReference type="Proteomes" id="UP000238350">
    <property type="component" value="Unassembled WGS sequence"/>
</dbReference>
<evidence type="ECO:0000256" key="6">
    <source>
        <dbReference type="ARBA" id="ARBA00023230"/>
    </source>
</evidence>
<dbReference type="GO" id="GO:0005634">
    <property type="term" value="C:nucleus"/>
    <property type="evidence" value="ECO:0007669"/>
    <property type="project" value="UniProtKB-SubCell"/>
</dbReference>
<dbReference type="GO" id="GO:0000981">
    <property type="term" value="F:DNA-binding transcription factor activity, RNA polymerase II-specific"/>
    <property type="evidence" value="ECO:0007669"/>
    <property type="project" value="InterPro"/>
</dbReference>
<keyword evidence="5" id="KW-0804">Transcription</keyword>
<dbReference type="GO" id="GO:0006986">
    <property type="term" value="P:response to unfolded protein"/>
    <property type="evidence" value="ECO:0007669"/>
    <property type="project" value="UniProtKB-KW"/>
</dbReference>
<dbReference type="Pfam" id="PF00170">
    <property type="entry name" value="bZIP_1"/>
    <property type="match status" value="1"/>
</dbReference>
<dbReference type="SUPFAM" id="SSF57959">
    <property type="entry name" value="Leucine zipper domain"/>
    <property type="match status" value="1"/>
</dbReference>
<dbReference type="OrthoDB" id="674948at2759"/>
<feature type="region of interest" description="Disordered" evidence="8">
    <location>
        <begin position="99"/>
        <end position="118"/>
    </location>
</feature>
<evidence type="ECO:0000259" key="9">
    <source>
        <dbReference type="PROSITE" id="PS50217"/>
    </source>
</evidence>
<dbReference type="PROSITE" id="PS00036">
    <property type="entry name" value="BZIP_BASIC"/>
    <property type="match status" value="1"/>
</dbReference>
<feature type="compositionally biased region" description="Polar residues" evidence="8">
    <location>
        <begin position="51"/>
        <end position="67"/>
    </location>
</feature>
<feature type="compositionally biased region" description="Low complexity" evidence="8">
    <location>
        <begin position="14"/>
        <end position="26"/>
    </location>
</feature>
<dbReference type="EMBL" id="NDIQ01000021">
    <property type="protein sequence ID" value="PRT55513.1"/>
    <property type="molecule type" value="Genomic_DNA"/>
</dbReference>